<reference evidence="2 3" key="1">
    <citation type="submission" date="2018-08" db="EMBL/GenBank/DDBJ databases">
        <title>Chitinophaga sp. K20C18050901, a novel bacterium isolated from forest soil.</title>
        <authorList>
            <person name="Wang C."/>
        </authorList>
    </citation>
    <scope>NUCLEOTIDE SEQUENCE [LARGE SCALE GENOMIC DNA]</scope>
    <source>
        <strain evidence="2 3">K20C18050901</strain>
    </source>
</reference>
<dbReference type="SUPFAM" id="SSF160631">
    <property type="entry name" value="SMI1/KNR4-like"/>
    <property type="match status" value="1"/>
</dbReference>
<feature type="domain" description="Knr4/Smi1-like" evidence="1">
    <location>
        <begin position="59"/>
        <end position="189"/>
    </location>
</feature>
<dbReference type="RefSeq" id="WP_116855982.1">
    <property type="nucleotide sequence ID" value="NZ_QTJV01000009.1"/>
</dbReference>
<dbReference type="OrthoDB" id="681074at2"/>
<accession>A0A3E1NY07</accession>
<sequence>MLALSFFCIYPSPLVYMKVDNSIAFFEKIKAMTEKAWEEIDPADEYGPRIPPGAKWNRGLTEEELKQFEQDMGFEFPLPLRNFYRTMNGLDKVDTWVDEHNVHHYFTPFYAYPRDLDRIYSMISWIYESTGVNSEIVKASGISRIFPVWQHRFIMIDNPGHPILSMHGSDIIFYGATLARNFIADHFDHRFGNDVRLKFPPIRGYSWKGWVVPFWYPGPRYRRRMLPRTTPYKGVLTKRFGKIKRKIIMDKLAMGRTKV</sequence>
<dbReference type="SMART" id="SM00860">
    <property type="entry name" value="SMI1_KNR4"/>
    <property type="match status" value="1"/>
</dbReference>
<organism evidence="2 3">
    <name type="scientific">Chitinophaga silvisoli</name>
    <dbReference type="NCBI Taxonomy" id="2291814"/>
    <lineage>
        <taxon>Bacteria</taxon>
        <taxon>Pseudomonadati</taxon>
        <taxon>Bacteroidota</taxon>
        <taxon>Chitinophagia</taxon>
        <taxon>Chitinophagales</taxon>
        <taxon>Chitinophagaceae</taxon>
        <taxon>Chitinophaga</taxon>
    </lineage>
</organism>
<dbReference type="AlphaFoldDB" id="A0A3E1NY07"/>
<evidence type="ECO:0000259" key="1">
    <source>
        <dbReference type="SMART" id="SM00860"/>
    </source>
</evidence>
<dbReference type="InterPro" id="IPR018958">
    <property type="entry name" value="Knr4/Smi1-like_dom"/>
</dbReference>
<proteinExistence type="predicted"/>
<dbReference type="EMBL" id="QTJV01000009">
    <property type="protein sequence ID" value="RFM32792.1"/>
    <property type="molecule type" value="Genomic_DNA"/>
</dbReference>
<name>A0A3E1NY07_9BACT</name>
<protein>
    <submittedName>
        <fullName evidence="2">SMI1/KNR4 family protein</fullName>
    </submittedName>
</protein>
<dbReference type="Proteomes" id="UP000261174">
    <property type="component" value="Unassembled WGS sequence"/>
</dbReference>
<evidence type="ECO:0000313" key="3">
    <source>
        <dbReference type="Proteomes" id="UP000261174"/>
    </source>
</evidence>
<evidence type="ECO:0000313" key="2">
    <source>
        <dbReference type="EMBL" id="RFM32792.1"/>
    </source>
</evidence>
<dbReference type="InterPro" id="IPR037883">
    <property type="entry name" value="Knr4/Smi1-like_sf"/>
</dbReference>
<keyword evidence="3" id="KW-1185">Reference proteome</keyword>
<dbReference type="Pfam" id="PF09346">
    <property type="entry name" value="SMI1_KNR4"/>
    <property type="match status" value="1"/>
</dbReference>
<gene>
    <name evidence="2" type="ORF">DXN04_24305</name>
</gene>
<comment type="caution">
    <text evidence="2">The sequence shown here is derived from an EMBL/GenBank/DDBJ whole genome shotgun (WGS) entry which is preliminary data.</text>
</comment>